<name>A0A0E3ZT46_9BACT</name>
<dbReference type="Pfam" id="PF14552">
    <property type="entry name" value="Tautomerase_2"/>
    <property type="match status" value="1"/>
</dbReference>
<dbReference type="Proteomes" id="UP000033054">
    <property type="component" value="Chromosome"/>
</dbReference>
<dbReference type="STRING" id="1379870.SD10_01150"/>
<dbReference type="PATRIC" id="fig|1379870.5.peg.251"/>
<dbReference type="InterPro" id="IPR014347">
    <property type="entry name" value="Tautomerase/MIF_sf"/>
</dbReference>
<proteinExistence type="predicted"/>
<dbReference type="RefSeq" id="WP_046375301.1">
    <property type="nucleotide sequence ID" value="NZ_CP010429.1"/>
</dbReference>
<evidence type="ECO:0000313" key="2">
    <source>
        <dbReference type="Proteomes" id="UP000033054"/>
    </source>
</evidence>
<sequence length="129" mass="15012">MGQVKIYGVREQLQPIRQPLSDAIHSCVVEALQFPHDKRAHRFFYLENEDFFRPATASERYIILEFMMMEGRTVETKKKLIHLLYQRIGEQIGLAVTDLEICILESPAHNWGFRGMTGDEIKLNYTVAI</sequence>
<dbReference type="Gene3D" id="3.30.429.10">
    <property type="entry name" value="Macrophage Migration Inhibitory Factor"/>
    <property type="match status" value="1"/>
</dbReference>
<gene>
    <name evidence="1" type="ORF">SD10_01150</name>
</gene>
<dbReference type="EMBL" id="CP010429">
    <property type="protein sequence ID" value="AKD53713.1"/>
    <property type="molecule type" value="Genomic_DNA"/>
</dbReference>
<dbReference type="InterPro" id="IPR037479">
    <property type="entry name" value="Tauto_MSAD"/>
</dbReference>
<dbReference type="SUPFAM" id="SSF55331">
    <property type="entry name" value="Tautomerase/MIF"/>
    <property type="match status" value="1"/>
</dbReference>
<protein>
    <submittedName>
        <fullName evidence="1">4-oxalocrotonate tautomerase</fullName>
    </submittedName>
</protein>
<accession>A0A0E3ZT46</accession>
<dbReference type="AlphaFoldDB" id="A0A0E3ZT46"/>
<dbReference type="HOGENOM" id="CLU_148073_0_1_10"/>
<organism evidence="1 2">
    <name type="scientific">Spirosoma radiotolerans</name>
    <dbReference type="NCBI Taxonomy" id="1379870"/>
    <lineage>
        <taxon>Bacteria</taxon>
        <taxon>Pseudomonadati</taxon>
        <taxon>Bacteroidota</taxon>
        <taxon>Cytophagia</taxon>
        <taxon>Cytophagales</taxon>
        <taxon>Cytophagaceae</taxon>
        <taxon>Spirosoma</taxon>
    </lineage>
</organism>
<dbReference type="PANTHER" id="PTHR38460">
    <property type="entry name" value="TAUTOMERASE YOLI-RELATED"/>
    <property type="match status" value="1"/>
</dbReference>
<keyword evidence="2" id="KW-1185">Reference proteome</keyword>
<dbReference type="PANTHER" id="PTHR38460:SF1">
    <property type="entry name" value="TAUTOMERASE YOLI-RELATED"/>
    <property type="match status" value="1"/>
</dbReference>
<dbReference type="KEGG" id="srd:SD10_01150"/>
<evidence type="ECO:0000313" key="1">
    <source>
        <dbReference type="EMBL" id="AKD53713.1"/>
    </source>
</evidence>
<reference evidence="1 2" key="1">
    <citation type="journal article" date="2014" name="Curr. Microbiol.">
        <title>Spirosoma radiotolerans sp. nov., a gamma-radiation-resistant bacterium isolated from gamma ray-irradiated soil.</title>
        <authorList>
            <person name="Lee J.J."/>
            <person name="Srinivasan S."/>
            <person name="Lim S."/>
            <person name="Joe M."/>
            <person name="Im S."/>
            <person name="Bae S.I."/>
            <person name="Park K.R."/>
            <person name="Han J.H."/>
            <person name="Park S.H."/>
            <person name="Joo B.M."/>
            <person name="Park S.J."/>
            <person name="Kim M.K."/>
        </authorList>
    </citation>
    <scope>NUCLEOTIDE SEQUENCE [LARGE SCALE GENOMIC DNA]</scope>
    <source>
        <strain evidence="1 2">DG5A</strain>
    </source>
</reference>
<dbReference type="OrthoDB" id="9804765at2"/>